<dbReference type="InterPro" id="IPR052193">
    <property type="entry name" value="Peptidase_C59"/>
</dbReference>
<evidence type="ECO:0000259" key="3">
    <source>
        <dbReference type="Pfam" id="PF02275"/>
    </source>
</evidence>
<dbReference type="AlphaFoldDB" id="A0A2I1MQW4"/>
<protein>
    <submittedName>
        <fullName evidence="4">Linear amide C-N hydrolase</fullName>
    </submittedName>
</protein>
<keyword evidence="2 4" id="KW-0378">Hydrolase</keyword>
<gene>
    <name evidence="4" type="ORF">CYJ28_05280</name>
</gene>
<reference evidence="4 5" key="1">
    <citation type="submission" date="2017-12" db="EMBL/GenBank/DDBJ databases">
        <title>Phylogenetic diversity of female urinary microbiome.</title>
        <authorList>
            <person name="Thomas-White K."/>
            <person name="Wolfe A.J."/>
        </authorList>
    </citation>
    <scope>NUCLEOTIDE SEQUENCE [LARGE SCALE GENOMIC DNA]</scope>
    <source>
        <strain evidence="4 5">UMB0139</strain>
    </source>
</reference>
<dbReference type="PANTHER" id="PTHR35527">
    <property type="entry name" value="CHOLOYLGLYCINE HYDROLASE"/>
    <property type="match status" value="1"/>
</dbReference>
<evidence type="ECO:0000256" key="2">
    <source>
        <dbReference type="ARBA" id="ARBA00022801"/>
    </source>
</evidence>
<comment type="caution">
    <text evidence="4">The sequence shown here is derived from an EMBL/GenBank/DDBJ whole genome shotgun (WGS) entry which is preliminary data.</text>
</comment>
<dbReference type="EMBL" id="PKGY01000002">
    <property type="protein sequence ID" value="PKZ22530.1"/>
    <property type="molecule type" value="Genomic_DNA"/>
</dbReference>
<proteinExistence type="inferred from homology"/>
<evidence type="ECO:0000313" key="4">
    <source>
        <dbReference type="EMBL" id="PKZ22530.1"/>
    </source>
</evidence>
<dbReference type="Gene3D" id="3.60.60.10">
    <property type="entry name" value="Penicillin V Acylase, Chain A"/>
    <property type="match status" value="1"/>
</dbReference>
<dbReference type="OrthoDB" id="9794717at2"/>
<evidence type="ECO:0000313" key="5">
    <source>
        <dbReference type="Proteomes" id="UP000234239"/>
    </source>
</evidence>
<organism evidence="4 5">
    <name type="scientific">Aerococcus sanguinicola</name>
    <dbReference type="NCBI Taxonomy" id="119206"/>
    <lineage>
        <taxon>Bacteria</taxon>
        <taxon>Bacillati</taxon>
        <taxon>Bacillota</taxon>
        <taxon>Bacilli</taxon>
        <taxon>Lactobacillales</taxon>
        <taxon>Aerococcaceae</taxon>
        <taxon>Aerococcus</taxon>
    </lineage>
</organism>
<dbReference type="InterPro" id="IPR029132">
    <property type="entry name" value="CBAH/NAAA_C"/>
</dbReference>
<accession>A0A2I1MQW4</accession>
<dbReference type="Proteomes" id="UP000234239">
    <property type="component" value="Unassembled WGS sequence"/>
</dbReference>
<sequence>MMGGLMMCTGIQMTYDQGVVVGRTMDVEGPVPWNIIYQPADYPAADDLYQGGTYCGPYRRLGIGFRDLDPLKEGVNDQGLIGITNEFVGPKARFAKAPQPGKKNLSSYHFLTYALANYASLAEILDDLDQLCLANHDREGQAVICPDFHYMFTDASQACLVLEPDRGRLIATLNPYGVMTNSPDIDKHFKSLEKTLAGDDLRAFNAAKNLPGGYDPKSRFIKAYYLKAMTPPIQEEGQAQAAAFDVLSALTLPRGFIRPGARSEGTFTRYSSVYASQSQTLTVRSGTNPLPYQLSLKELAQASDRRAFFLPDHFQASSLEI</sequence>
<comment type="similarity">
    <text evidence="1">Belongs to the peptidase C59 family.</text>
</comment>
<dbReference type="InterPro" id="IPR029055">
    <property type="entry name" value="Ntn_hydrolases_N"/>
</dbReference>
<evidence type="ECO:0000256" key="1">
    <source>
        <dbReference type="ARBA" id="ARBA00006625"/>
    </source>
</evidence>
<name>A0A2I1MQW4_9LACT</name>
<dbReference type="PANTHER" id="PTHR35527:SF2">
    <property type="entry name" value="HYDROLASE"/>
    <property type="match status" value="1"/>
</dbReference>
<dbReference type="Pfam" id="PF02275">
    <property type="entry name" value="CBAH"/>
    <property type="match status" value="1"/>
</dbReference>
<dbReference type="GO" id="GO:0016787">
    <property type="term" value="F:hydrolase activity"/>
    <property type="evidence" value="ECO:0007669"/>
    <property type="project" value="UniProtKB-KW"/>
</dbReference>
<dbReference type="SUPFAM" id="SSF56235">
    <property type="entry name" value="N-terminal nucleophile aminohydrolases (Ntn hydrolases)"/>
    <property type="match status" value="1"/>
</dbReference>
<feature type="domain" description="Choloylglycine hydrolase/NAAA C-terminal" evidence="3">
    <location>
        <begin position="8"/>
        <end position="280"/>
    </location>
</feature>